<name>A0A6J5PA66_9CAUD</name>
<proteinExistence type="predicted"/>
<evidence type="ECO:0000313" key="1">
    <source>
        <dbReference type="EMBL" id="CAB4168789.1"/>
    </source>
</evidence>
<dbReference type="EMBL" id="LR796832">
    <property type="protein sequence ID" value="CAB4168789.1"/>
    <property type="molecule type" value="Genomic_DNA"/>
</dbReference>
<organism evidence="1">
    <name type="scientific">uncultured Caudovirales phage</name>
    <dbReference type="NCBI Taxonomy" id="2100421"/>
    <lineage>
        <taxon>Viruses</taxon>
        <taxon>Duplodnaviria</taxon>
        <taxon>Heunggongvirae</taxon>
        <taxon>Uroviricota</taxon>
        <taxon>Caudoviricetes</taxon>
        <taxon>Peduoviridae</taxon>
        <taxon>Maltschvirus</taxon>
        <taxon>Maltschvirus maltsch</taxon>
    </lineage>
</organism>
<protein>
    <submittedName>
        <fullName evidence="1">Uncharacterized protein</fullName>
    </submittedName>
</protein>
<gene>
    <name evidence="1" type="ORF">UFOVP580_43</name>
</gene>
<sequence>MDIARISIGYELRDKLTQVMVDEIKNALFIHPIFGAQPEKEFKPVEGTELFSLDYWQCEMIVDFDKINTIPCEVKCRLRIGDALIRATEPRPPAFNDKVNVSVPSNALLNIHTVKVLENACTEVLQEEINSGWTILAICPQPDQRRPDYILGRK</sequence>
<reference evidence="1" key="1">
    <citation type="submission" date="2020-04" db="EMBL/GenBank/DDBJ databases">
        <authorList>
            <person name="Chiriac C."/>
            <person name="Salcher M."/>
            <person name="Ghai R."/>
            <person name="Kavagutti S V."/>
        </authorList>
    </citation>
    <scope>NUCLEOTIDE SEQUENCE</scope>
</reference>
<accession>A0A6J5PA66</accession>